<name>A0A8S1SPB8_PAROT</name>
<evidence type="ECO:0000313" key="2">
    <source>
        <dbReference type="Proteomes" id="UP000683925"/>
    </source>
</evidence>
<dbReference type="OMA" id="NCMSDEC"/>
<dbReference type="Proteomes" id="UP000683925">
    <property type="component" value="Unassembled WGS sequence"/>
</dbReference>
<proteinExistence type="predicted"/>
<dbReference type="AlphaFoldDB" id="A0A8S1SPB8"/>
<dbReference type="EMBL" id="CAJJDP010000011">
    <property type="protein sequence ID" value="CAD8141246.1"/>
    <property type="molecule type" value="Genomic_DNA"/>
</dbReference>
<keyword evidence="2" id="KW-1185">Reference proteome</keyword>
<comment type="caution">
    <text evidence="1">The sequence shown here is derived from an EMBL/GenBank/DDBJ whole genome shotgun (WGS) entry which is preliminary data.</text>
</comment>
<sequence length="346" mass="41680">MPLQIPVIFTLQCVKYMYFCLEICTFRIFQIQIKDSPMDFCRINRDPKIVYTQLDNDDLQLQKFQLIYFNIFHSLKLLLIENLKQPIFLFLQKEEKKSDPFLDLKLLAQFIIMNCMSDECQEKFQQILQLKDLFSIREVLPQRVQKQKMFDIKFQLRQIRHQKLKRLDQIINSSIQSQPTQYQQGTEKEISKYFKSLFLADQQNMCLGCDKYIFEKKVSLLCWDKLEHSYHSSCLAKMLKQQLESKCIKFYCICKSQIKNGQIIRQKYFDLEVYVDKLMENQIQYLKSRLTNIKTCANKNCNFFWLLNDSVKKRSKSQCKSYPITYFPSKTSRITYLNFCPHCRFL</sequence>
<gene>
    <name evidence="1" type="ORF">POCTA_138.1.T0120333</name>
</gene>
<reference evidence="1" key="1">
    <citation type="submission" date="2021-01" db="EMBL/GenBank/DDBJ databases">
        <authorList>
            <consortium name="Genoscope - CEA"/>
            <person name="William W."/>
        </authorList>
    </citation>
    <scope>NUCLEOTIDE SEQUENCE</scope>
</reference>
<evidence type="ECO:0000313" key="1">
    <source>
        <dbReference type="EMBL" id="CAD8141246.1"/>
    </source>
</evidence>
<accession>A0A8S1SPB8</accession>
<organism evidence="1 2">
    <name type="scientific">Paramecium octaurelia</name>
    <dbReference type="NCBI Taxonomy" id="43137"/>
    <lineage>
        <taxon>Eukaryota</taxon>
        <taxon>Sar</taxon>
        <taxon>Alveolata</taxon>
        <taxon>Ciliophora</taxon>
        <taxon>Intramacronucleata</taxon>
        <taxon>Oligohymenophorea</taxon>
        <taxon>Peniculida</taxon>
        <taxon>Parameciidae</taxon>
        <taxon>Paramecium</taxon>
    </lineage>
</organism>
<dbReference type="OrthoDB" id="308506at2759"/>
<protein>
    <submittedName>
        <fullName evidence="1">Uncharacterized protein</fullName>
    </submittedName>
</protein>